<dbReference type="Proteomes" id="UP001529510">
    <property type="component" value="Unassembled WGS sequence"/>
</dbReference>
<dbReference type="InterPro" id="IPR006703">
    <property type="entry name" value="G_AIG1"/>
</dbReference>
<keyword evidence="11" id="KW-0496">Mitochondrion</keyword>
<dbReference type="PROSITE" id="PS51720">
    <property type="entry name" value="G_AIG1"/>
    <property type="match status" value="1"/>
</dbReference>
<keyword evidence="10" id="KW-0333">Golgi apparatus</keyword>
<evidence type="ECO:0000256" key="6">
    <source>
        <dbReference type="ARBA" id="ARBA00022490"/>
    </source>
</evidence>
<dbReference type="GO" id="GO:0005829">
    <property type="term" value="C:cytosol"/>
    <property type="evidence" value="ECO:0007669"/>
    <property type="project" value="UniProtKB-SubCell"/>
</dbReference>
<evidence type="ECO:0000256" key="13">
    <source>
        <dbReference type="ARBA" id="ARBA00056809"/>
    </source>
</evidence>
<evidence type="ECO:0000313" key="18">
    <source>
        <dbReference type="EMBL" id="KAL0148457.1"/>
    </source>
</evidence>
<dbReference type="GO" id="GO:0005525">
    <property type="term" value="F:GTP binding"/>
    <property type="evidence" value="ECO:0007669"/>
    <property type="project" value="UniProtKB-KW"/>
</dbReference>
<dbReference type="PANTHER" id="PTHR10903:SF188">
    <property type="entry name" value="GTPASE IMAP FAMILY MEMBER 2-LIKE-RELATED"/>
    <property type="match status" value="1"/>
</dbReference>
<feature type="coiled-coil region" evidence="16">
    <location>
        <begin position="162"/>
        <end position="189"/>
    </location>
</feature>
<evidence type="ECO:0000256" key="9">
    <source>
        <dbReference type="ARBA" id="ARBA00022824"/>
    </source>
</evidence>
<proteinExistence type="inferred from homology"/>
<organism evidence="18 19">
    <name type="scientific">Cirrhinus mrigala</name>
    <name type="common">Mrigala</name>
    <dbReference type="NCBI Taxonomy" id="683832"/>
    <lineage>
        <taxon>Eukaryota</taxon>
        <taxon>Metazoa</taxon>
        <taxon>Chordata</taxon>
        <taxon>Craniata</taxon>
        <taxon>Vertebrata</taxon>
        <taxon>Euteleostomi</taxon>
        <taxon>Actinopterygii</taxon>
        <taxon>Neopterygii</taxon>
        <taxon>Teleostei</taxon>
        <taxon>Ostariophysi</taxon>
        <taxon>Cypriniformes</taxon>
        <taxon>Cyprinidae</taxon>
        <taxon>Labeoninae</taxon>
        <taxon>Labeonini</taxon>
        <taxon>Cirrhinus</taxon>
    </lineage>
</organism>
<dbReference type="EMBL" id="JAMKFB020000704">
    <property type="protein sequence ID" value="KAL0148457.1"/>
    <property type="molecule type" value="Genomic_DNA"/>
</dbReference>
<comment type="function">
    <text evidence="13">Exerts an anti-apoptotic effect in the immune system and is involved in responses to infections.</text>
</comment>
<dbReference type="FunFam" id="3.40.50.300:FF:000536">
    <property type="entry name" value="GTPase IMAP family member 8"/>
    <property type="match status" value="1"/>
</dbReference>
<feature type="non-terminal residue" evidence="18">
    <location>
        <position position="194"/>
    </location>
</feature>
<comment type="subcellular location">
    <subcellularLocation>
        <location evidence="3">Cytoplasm</location>
        <location evidence="3">Cytosol</location>
    </subcellularLocation>
    <subcellularLocation>
        <location evidence="2">Endoplasmic reticulum</location>
    </subcellularLocation>
    <subcellularLocation>
        <location evidence="4">Golgi apparatus</location>
    </subcellularLocation>
    <subcellularLocation>
        <location evidence="1">Mitochondrion</location>
    </subcellularLocation>
</comment>
<dbReference type="GO" id="GO:0005783">
    <property type="term" value="C:endoplasmic reticulum"/>
    <property type="evidence" value="ECO:0007669"/>
    <property type="project" value="UniProtKB-SubCell"/>
</dbReference>
<dbReference type="AlphaFoldDB" id="A0ABD0MEJ5"/>
<evidence type="ECO:0000256" key="12">
    <source>
        <dbReference type="ARBA" id="ARBA00023134"/>
    </source>
</evidence>
<dbReference type="GO" id="GO:0005794">
    <property type="term" value="C:Golgi apparatus"/>
    <property type="evidence" value="ECO:0007669"/>
    <property type="project" value="UniProtKB-SubCell"/>
</dbReference>
<dbReference type="Pfam" id="PF04548">
    <property type="entry name" value="AIG1"/>
    <property type="match status" value="1"/>
</dbReference>
<evidence type="ECO:0000256" key="4">
    <source>
        <dbReference type="ARBA" id="ARBA00004555"/>
    </source>
</evidence>
<dbReference type="PANTHER" id="PTHR10903">
    <property type="entry name" value="GTPASE, IMAP FAMILY MEMBER-RELATED"/>
    <property type="match status" value="1"/>
</dbReference>
<evidence type="ECO:0000256" key="3">
    <source>
        <dbReference type="ARBA" id="ARBA00004514"/>
    </source>
</evidence>
<evidence type="ECO:0000256" key="10">
    <source>
        <dbReference type="ARBA" id="ARBA00023034"/>
    </source>
</evidence>
<sequence length="194" mass="21997">LKIVLLGKTGAGKSASGNTILGTQTFPEEFSPVSVTRDCKKGDAMVHGQNITVIDTVGLPDIAVKISTDVQTKIEKIFAYTPAIDVFLLVMRLDIKFTEESNKVVKWIQYNFGAQLSKQTIVLFTHGDELRNESVEDFLNKSPKLQLLLKECSEDYHVFNNKDKNQSQVTELLKKINKLIEKNENLKYREQDYK</sequence>
<dbReference type="InterPro" id="IPR045058">
    <property type="entry name" value="GIMA/IAN/Toc"/>
</dbReference>
<evidence type="ECO:0000256" key="16">
    <source>
        <dbReference type="SAM" id="Coils"/>
    </source>
</evidence>
<comment type="caution">
    <text evidence="18">The sequence shown here is derived from an EMBL/GenBank/DDBJ whole genome shotgun (WGS) entry which is preliminary data.</text>
</comment>
<evidence type="ECO:0000256" key="5">
    <source>
        <dbReference type="ARBA" id="ARBA00008535"/>
    </source>
</evidence>
<keyword evidence="7" id="KW-0677">Repeat</keyword>
<evidence type="ECO:0000256" key="14">
    <source>
        <dbReference type="ARBA" id="ARBA00073539"/>
    </source>
</evidence>
<evidence type="ECO:0000256" key="1">
    <source>
        <dbReference type="ARBA" id="ARBA00004173"/>
    </source>
</evidence>
<dbReference type="Gene3D" id="3.40.50.300">
    <property type="entry name" value="P-loop containing nucleotide triphosphate hydrolases"/>
    <property type="match status" value="1"/>
</dbReference>
<keyword evidence="8" id="KW-0547">Nucleotide-binding</keyword>
<evidence type="ECO:0000313" key="19">
    <source>
        <dbReference type="Proteomes" id="UP001529510"/>
    </source>
</evidence>
<evidence type="ECO:0000256" key="8">
    <source>
        <dbReference type="ARBA" id="ARBA00022741"/>
    </source>
</evidence>
<evidence type="ECO:0000256" key="11">
    <source>
        <dbReference type="ARBA" id="ARBA00023128"/>
    </source>
</evidence>
<accession>A0ABD0MEJ5</accession>
<keyword evidence="6" id="KW-0963">Cytoplasm</keyword>
<dbReference type="SUPFAM" id="SSF52540">
    <property type="entry name" value="P-loop containing nucleoside triphosphate hydrolases"/>
    <property type="match status" value="1"/>
</dbReference>
<evidence type="ECO:0000256" key="15">
    <source>
        <dbReference type="ARBA" id="ARBA00077278"/>
    </source>
</evidence>
<keyword evidence="9" id="KW-0256">Endoplasmic reticulum</keyword>
<evidence type="ECO:0000256" key="2">
    <source>
        <dbReference type="ARBA" id="ARBA00004240"/>
    </source>
</evidence>
<evidence type="ECO:0000259" key="17">
    <source>
        <dbReference type="PROSITE" id="PS51720"/>
    </source>
</evidence>
<feature type="non-terminal residue" evidence="18">
    <location>
        <position position="1"/>
    </location>
</feature>
<protein>
    <recommendedName>
        <fullName evidence="14">GTPase IMAP family member 8</fullName>
    </recommendedName>
    <alternativeName>
        <fullName evidence="15">Immune-associated nucleotide-binding protein 9</fullName>
    </alternativeName>
</protein>
<dbReference type="GO" id="GO:0005739">
    <property type="term" value="C:mitochondrion"/>
    <property type="evidence" value="ECO:0007669"/>
    <property type="project" value="UniProtKB-SubCell"/>
</dbReference>
<gene>
    <name evidence="18" type="ORF">M9458_056267</name>
</gene>
<name>A0ABD0MEJ5_CIRMR</name>
<dbReference type="InterPro" id="IPR027417">
    <property type="entry name" value="P-loop_NTPase"/>
</dbReference>
<reference evidence="18 19" key="1">
    <citation type="submission" date="2024-05" db="EMBL/GenBank/DDBJ databases">
        <title>Genome sequencing and assembly of Indian major carp, Cirrhinus mrigala (Hamilton, 1822).</title>
        <authorList>
            <person name="Mohindra V."/>
            <person name="Chowdhury L.M."/>
            <person name="Lal K."/>
            <person name="Jena J.K."/>
        </authorList>
    </citation>
    <scope>NUCLEOTIDE SEQUENCE [LARGE SCALE GENOMIC DNA]</scope>
    <source>
        <strain evidence="18">CM1030</strain>
        <tissue evidence="18">Blood</tissue>
    </source>
</reference>
<evidence type="ECO:0000256" key="7">
    <source>
        <dbReference type="ARBA" id="ARBA00022737"/>
    </source>
</evidence>
<keyword evidence="12" id="KW-0342">GTP-binding</keyword>
<keyword evidence="19" id="KW-1185">Reference proteome</keyword>
<feature type="domain" description="AIG1-type G" evidence="17">
    <location>
        <begin position="1"/>
        <end position="194"/>
    </location>
</feature>
<keyword evidence="16" id="KW-0175">Coiled coil</keyword>
<comment type="similarity">
    <text evidence="5">Belongs to the TRAFAC class TrmE-Era-EngA-EngB-Septin-like GTPase superfamily. AIG1/Toc34/Toc159-like paraseptin GTPase family. IAN subfamily.</text>
</comment>